<gene>
    <name evidence="1" type="ORF">E5331_18085</name>
</gene>
<evidence type="ECO:0000313" key="1">
    <source>
        <dbReference type="EMBL" id="TGY76457.1"/>
    </source>
</evidence>
<dbReference type="Proteomes" id="UP000306319">
    <property type="component" value="Unassembled WGS sequence"/>
</dbReference>
<comment type="caution">
    <text evidence="1">The sequence shown here is derived from an EMBL/GenBank/DDBJ whole genome shotgun (WGS) entry which is preliminary data.</text>
</comment>
<dbReference type="EMBL" id="SRYB01000040">
    <property type="protein sequence ID" value="TGY76457.1"/>
    <property type="molecule type" value="Genomic_DNA"/>
</dbReference>
<organism evidence="1 2">
    <name type="scientific">Lepagella muris</name>
    <dbReference type="NCBI Taxonomy" id="3032870"/>
    <lineage>
        <taxon>Bacteria</taxon>
        <taxon>Pseudomonadati</taxon>
        <taxon>Bacteroidota</taxon>
        <taxon>Bacteroidia</taxon>
        <taxon>Bacteroidales</taxon>
        <taxon>Muribaculaceae</taxon>
        <taxon>Lepagella</taxon>
    </lineage>
</organism>
<sequence length="497" mass="55241">MIEDTDMKKCSLESDEGRTQQAGGSPVQAVRSLYINKYGEDPHVEVLDGAGSDRRYFRLTFSGKPSVIATWGENIAENMAFVSMAKTFRKNGCPVPEIYAENSDCSAYLQEDFGGCNLLSCLGGPDRMMLSAESLRLLVGIQTVDEDEWKDEVYVPEFGARQVMWDLNYFKYEFLKTCGFVFDEDSLEDDFESLCGALTGCREELKGFMCRDFQSRNIMVGPSGLGFIDFQGGRKGPLLYDAVSFLWQAKAGFTSEEREKLLAAYAARLSSVRGVGCEEILEGVSRFALFRTLQVLGAYGLRGLVERRAHFIESIPLALANLKELIDDGSLDAYPELKRVCVQAVGSRYGLVDKGSGLTVKVYSFSYKKGYPEDLSGNGGGFMFDCRGMHNPGRYDRYKPLTGLDAPVREFLEDRGEVGEFVSKSLSMVSPSVSRYLQRGFSSLQIGFGCTGGRHRSVYCAESLAGQLAERFPSARIELVHREQGIVKIYNDKEEGE</sequence>
<evidence type="ECO:0000313" key="2">
    <source>
        <dbReference type="Proteomes" id="UP000306319"/>
    </source>
</evidence>
<keyword evidence="2" id="KW-1185">Reference proteome</keyword>
<proteinExistence type="predicted"/>
<protein>
    <submittedName>
        <fullName evidence="1">Phosphotransferase</fullName>
    </submittedName>
</protein>
<accession>A0AC61RHL6</accession>
<reference evidence="1" key="1">
    <citation type="submission" date="2019-04" db="EMBL/GenBank/DDBJ databases">
        <title>Microbes associate with the intestines of laboratory mice.</title>
        <authorList>
            <person name="Navarre W."/>
            <person name="Wong E."/>
            <person name="Huang K."/>
            <person name="Tropini C."/>
            <person name="Ng K."/>
            <person name="Yu B."/>
        </authorList>
    </citation>
    <scope>NUCLEOTIDE SEQUENCE</scope>
    <source>
        <strain evidence="1">NM04_E33</strain>
    </source>
</reference>
<name>A0AC61RHL6_9BACT</name>